<keyword evidence="1" id="KW-0732">Signal</keyword>
<evidence type="ECO:0000313" key="3">
    <source>
        <dbReference type="Proteomes" id="UP000663914"/>
    </source>
</evidence>
<feature type="chain" id="PRO_5032876500" evidence="1">
    <location>
        <begin position="25"/>
        <end position="364"/>
    </location>
</feature>
<dbReference type="Pfam" id="PF07759">
    <property type="entry name" value="DUF1615"/>
    <property type="match status" value="1"/>
</dbReference>
<dbReference type="Proteomes" id="UP000663914">
    <property type="component" value="Chromosome"/>
</dbReference>
<dbReference type="KEGG" id="pcg:AXG94_25425"/>
<dbReference type="RefSeq" id="WP_024780795.1">
    <property type="nucleotide sequence ID" value="NZ_CP014262.1"/>
</dbReference>
<dbReference type="GeneID" id="55647751"/>
<organism evidence="2 3">
    <name type="scientific">Pseudomonas corrugata</name>
    <dbReference type="NCBI Taxonomy" id="47879"/>
    <lineage>
        <taxon>Bacteria</taxon>
        <taxon>Pseudomonadati</taxon>
        <taxon>Pseudomonadota</taxon>
        <taxon>Gammaproteobacteria</taxon>
        <taxon>Pseudomonadales</taxon>
        <taxon>Pseudomonadaceae</taxon>
        <taxon>Pseudomonas</taxon>
    </lineage>
</organism>
<proteinExistence type="predicted"/>
<accession>A0A8B6UWP1</accession>
<evidence type="ECO:0000256" key="1">
    <source>
        <dbReference type="SAM" id="SignalP"/>
    </source>
</evidence>
<protein>
    <submittedName>
        <fullName evidence="2">DUF1615 domain-containing protein</fullName>
    </submittedName>
</protein>
<gene>
    <name evidence="2" type="ORF">C4C32_10575</name>
</gene>
<name>A0A8B6UWP1_9PSED</name>
<dbReference type="InterPro" id="IPR011673">
    <property type="entry name" value="DUF1615"/>
</dbReference>
<reference evidence="2" key="2">
    <citation type="submission" date="2021-03" db="EMBL/GenBank/DDBJ databases">
        <authorList>
            <person name="Valentovich L.N."/>
            <person name="Akhremchuk A.E."/>
            <person name="Miamin V.E."/>
        </authorList>
    </citation>
    <scope>NUCLEOTIDE SEQUENCE</scope>
    <source>
        <strain evidence="2">3prime</strain>
    </source>
</reference>
<feature type="signal peptide" evidence="1">
    <location>
        <begin position="1"/>
        <end position="24"/>
    </location>
</feature>
<evidence type="ECO:0000313" key="2">
    <source>
        <dbReference type="EMBL" id="QTH16318.1"/>
    </source>
</evidence>
<sequence length="364" mass="40205">MLFNRWLFIFPALLVLAGCGSRQAQEPERQPAEVKAQIVRLLPAKTADREGWATDIYVAFTAQQIPPTTQNICSVLAVTEQESTFQADPTVPGLGKIARQEIDRRAAKLHIPGILISGALQVRSSNGKSYSDRLAAVRSEKELSGIFDDFIGMVPLGKTLFDGFNPVHTGGPMQVSIAFAQANALHYPYAVEGSIRKEVFSRRGGMYFGIAHLLGYPVSYTEPLYRFADFNAGWYASRNAAFQHAVSRASGISLALDGDLIRHDSIMPGSTELAVRTLGKSLGMRNPTIRDQLEQGDSLAFEDSKLYRRVFELADKAEGKPLPRAVLPGIVLKSPKITRKLTTAWFAKRVDERYQRCMTRSAGR</sequence>
<dbReference type="PROSITE" id="PS51257">
    <property type="entry name" value="PROKAR_LIPOPROTEIN"/>
    <property type="match status" value="1"/>
</dbReference>
<dbReference type="AlphaFoldDB" id="A0A8B6UWP1"/>
<reference evidence="2" key="1">
    <citation type="book" date="2019" name="MICROBIAL BIOTECHNOLOGY" publisher="Unknown Publisher">
        <title>Optimization of recombineering for directed mutagenesis of bacteria Pseudomonas corrugata 3'.</title>
        <authorList>
            <person name="Buinitskaja S.V."/>
            <person name="Pilipenok N."/>
            <person name="Valentovich L.N."/>
        </authorList>
    </citation>
    <scope>NUCLEOTIDE SEQUENCE</scope>
    <source>
        <strain evidence="2">3prime</strain>
    </source>
</reference>
<dbReference type="EMBL" id="CP072011">
    <property type="protein sequence ID" value="QTH16318.1"/>
    <property type="molecule type" value="Genomic_DNA"/>
</dbReference>